<name>A0ABS7CKN1_9BACL</name>
<dbReference type="PANTHER" id="PTHR35807">
    <property type="entry name" value="TRANSCRIPTIONAL REGULATOR REDD-RELATED"/>
    <property type="match status" value="1"/>
</dbReference>
<comment type="caution">
    <text evidence="2">The sequence shown here is derived from an EMBL/GenBank/DDBJ whole genome shotgun (WGS) entry which is preliminary data.</text>
</comment>
<evidence type="ECO:0000259" key="1">
    <source>
        <dbReference type="Pfam" id="PF03704"/>
    </source>
</evidence>
<feature type="non-terminal residue" evidence="2">
    <location>
        <position position="1"/>
    </location>
</feature>
<dbReference type="Proteomes" id="UP001519887">
    <property type="component" value="Unassembled WGS sequence"/>
</dbReference>
<reference evidence="2 3" key="1">
    <citation type="submission" date="2021-07" db="EMBL/GenBank/DDBJ databases">
        <title>Paenibacillus radiodurans sp. nov., isolated from the southeastern edge of Tengger Desert.</title>
        <authorList>
            <person name="Zhang G."/>
        </authorList>
    </citation>
    <scope>NUCLEOTIDE SEQUENCE [LARGE SCALE GENOMIC DNA]</scope>
    <source>
        <strain evidence="2 3">CCM 7311</strain>
    </source>
</reference>
<gene>
    <name evidence="2" type="ORF">K0U00_45010</name>
</gene>
<sequence>LSQMYSSFSRRLCTALLSRGDAPTALRLLMKLTAYNELDEETIKLLMKALALQKNKEALVRQYLQFMEMLHEEMGISPSYEVNELYKQLLSDLDSEKLRMKQISSLRADRNSSI</sequence>
<dbReference type="Gene3D" id="1.25.40.10">
    <property type="entry name" value="Tetratricopeptide repeat domain"/>
    <property type="match status" value="1"/>
</dbReference>
<keyword evidence="3" id="KW-1185">Reference proteome</keyword>
<evidence type="ECO:0000313" key="2">
    <source>
        <dbReference type="EMBL" id="MBW7461240.1"/>
    </source>
</evidence>
<dbReference type="SUPFAM" id="SSF48452">
    <property type="entry name" value="TPR-like"/>
    <property type="match status" value="1"/>
</dbReference>
<dbReference type="InterPro" id="IPR011990">
    <property type="entry name" value="TPR-like_helical_dom_sf"/>
</dbReference>
<accession>A0ABS7CKN1</accession>
<dbReference type="EMBL" id="JAHZIK010002792">
    <property type="protein sequence ID" value="MBW7461240.1"/>
    <property type="molecule type" value="Genomic_DNA"/>
</dbReference>
<evidence type="ECO:0000313" key="3">
    <source>
        <dbReference type="Proteomes" id="UP001519887"/>
    </source>
</evidence>
<organism evidence="2 3">
    <name type="scientific">Paenibacillus sepulcri</name>
    <dbReference type="NCBI Taxonomy" id="359917"/>
    <lineage>
        <taxon>Bacteria</taxon>
        <taxon>Bacillati</taxon>
        <taxon>Bacillota</taxon>
        <taxon>Bacilli</taxon>
        <taxon>Bacillales</taxon>
        <taxon>Paenibacillaceae</taxon>
        <taxon>Paenibacillus</taxon>
    </lineage>
</organism>
<proteinExistence type="predicted"/>
<feature type="domain" description="Bacterial transcriptional activator" evidence="1">
    <location>
        <begin position="10"/>
        <end position="90"/>
    </location>
</feature>
<protein>
    <submittedName>
        <fullName evidence="2">Bacterial transcriptional activator domain-containing protein</fullName>
    </submittedName>
</protein>
<dbReference type="Pfam" id="PF03704">
    <property type="entry name" value="BTAD"/>
    <property type="match status" value="1"/>
</dbReference>
<dbReference type="InterPro" id="IPR005158">
    <property type="entry name" value="BTAD"/>
</dbReference>
<dbReference type="InterPro" id="IPR051677">
    <property type="entry name" value="AfsR-DnrI-RedD_regulator"/>
</dbReference>